<dbReference type="GO" id="GO:0016760">
    <property type="term" value="F:cellulose synthase (UDP-forming) activity"/>
    <property type="evidence" value="ECO:0007669"/>
    <property type="project" value="InterPro"/>
</dbReference>
<keyword evidence="2" id="KW-0328">Glycosyltransferase</keyword>
<keyword evidence="6 11" id="KW-0472">Membrane</keyword>
<dbReference type="Pfam" id="PF03552">
    <property type="entry name" value="Cellulose_synt"/>
    <property type="match status" value="2"/>
</dbReference>
<organism evidence="12 13">
    <name type="scientific">Acacia crassicarpa</name>
    <name type="common">northern wattle</name>
    <dbReference type="NCBI Taxonomy" id="499986"/>
    <lineage>
        <taxon>Eukaryota</taxon>
        <taxon>Viridiplantae</taxon>
        <taxon>Streptophyta</taxon>
        <taxon>Embryophyta</taxon>
        <taxon>Tracheophyta</taxon>
        <taxon>Spermatophyta</taxon>
        <taxon>Magnoliopsida</taxon>
        <taxon>eudicotyledons</taxon>
        <taxon>Gunneridae</taxon>
        <taxon>Pentapetalae</taxon>
        <taxon>rosids</taxon>
        <taxon>fabids</taxon>
        <taxon>Fabales</taxon>
        <taxon>Fabaceae</taxon>
        <taxon>Caesalpinioideae</taxon>
        <taxon>mimosoid clade</taxon>
        <taxon>Acacieae</taxon>
        <taxon>Acacia</taxon>
    </lineage>
</organism>
<evidence type="ECO:0000256" key="7">
    <source>
        <dbReference type="ARBA" id="ARBA00023316"/>
    </source>
</evidence>
<feature type="transmembrane region" description="Helical" evidence="11">
    <location>
        <begin position="712"/>
        <end position="733"/>
    </location>
</feature>
<feature type="binding site" evidence="9">
    <location>
        <position position="105"/>
    </location>
    <ligand>
        <name>UDP-alpha-D-glucose</name>
        <dbReference type="ChEBI" id="CHEBI:58885"/>
    </ligand>
</feature>
<name>A0AAE1ISY5_9FABA</name>
<sequence>MEDVQLYERIRLKCTFQRLIDSFIFILLLLLLSHRLITFSTHFTLPCFLGFLCESWFTFNWFIILSTKWARARVNTFHHSLSQRVPMAELPAVDLLVTTADPVREPPIIAVNTVLSLLALDYPTHKLACYVSDDGCSPVTFYALLEASRFAKLWVPFCKKYNVQLRAPLRFFSDESTGANSQPSPEFTQDCLRMKEEYKKLSCKIEEASREPERIIKLEGEFGAFMNAKRRNHKAIIKVIIWENEAGQSDGLPHLIYVSREKRPQHPHHHKAGAMNALTRVSGLMSNAPYMLNVDCDMMVNNPKIVEHAMCIFLDPKGYKEVAFVQSFQQFHDGLKDDPFGNQLVAASVYVLAGLAGLQGPFYCGTNCFHRRKVIYGRSPDAILPENQEKLSNRELEQRFGSSKEFVKLAAQAWEDNSSDVINPSTSLESAIEVSSCEYEYGTAWGKQVGWLYGSLAEDQQTGLSIHRRGWRSECCMPEPIAFTGCAPGGLISTMAQQKRWASGLLRVLLGPQSPYLGLLFGKLQFRQCLGYLWLLHWGLHAFPEICYAALPAYCLLTNSTFLPKGRWLWVFAIVFVIYNIYSVIEYLAIGLSLRTWWNNHRMRRITPMNAWFMGSLSGIVEMLGISNSVLDITQKEAPSSSSDTDAGRFSFDESAMFVPGTTILLLHLSGLVMKLVRLDPASENGSGVGEVLCSVYVVVCFWPFLKGLFGKAQYGIPMSTIFKSALLAFLFVQFSRSSIATTN</sequence>
<dbReference type="EMBL" id="JAWXYG010000013">
    <property type="protein sequence ID" value="KAK4255328.1"/>
    <property type="molecule type" value="Genomic_DNA"/>
</dbReference>
<dbReference type="GO" id="GO:0016020">
    <property type="term" value="C:membrane"/>
    <property type="evidence" value="ECO:0007669"/>
    <property type="project" value="InterPro"/>
</dbReference>
<keyword evidence="5 11" id="KW-1133">Transmembrane helix</keyword>
<evidence type="ECO:0000256" key="6">
    <source>
        <dbReference type="ARBA" id="ARBA00023136"/>
    </source>
</evidence>
<comment type="caution">
    <text evidence="12">The sequence shown here is derived from an EMBL/GenBank/DDBJ whole genome shotgun (WGS) entry which is preliminary data.</text>
</comment>
<keyword evidence="7" id="KW-0961">Cell wall biogenesis/degradation</keyword>
<gene>
    <name evidence="12" type="ORF">QN277_008340</name>
</gene>
<keyword evidence="4 11" id="KW-0812">Transmembrane</keyword>
<accession>A0AAE1ISY5</accession>
<feature type="transmembrane region" description="Helical" evidence="11">
    <location>
        <begin position="568"/>
        <end position="590"/>
    </location>
</feature>
<evidence type="ECO:0000256" key="1">
    <source>
        <dbReference type="ARBA" id="ARBA00004127"/>
    </source>
</evidence>
<dbReference type="InterPro" id="IPR005150">
    <property type="entry name" value="Cellulose_synth"/>
</dbReference>
<comment type="subcellular location">
    <subcellularLocation>
        <location evidence="1">Endomembrane system</location>
        <topology evidence="1">Multi-pass membrane protein</topology>
    </subcellularLocation>
</comment>
<evidence type="ECO:0000256" key="4">
    <source>
        <dbReference type="ARBA" id="ARBA00022692"/>
    </source>
</evidence>
<dbReference type="Gene3D" id="3.90.550.10">
    <property type="entry name" value="Spore Coat Polysaccharide Biosynthesis Protein SpsA, Chain A"/>
    <property type="match status" value="1"/>
</dbReference>
<feature type="transmembrane region" description="Helical" evidence="11">
    <location>
        <begin position="19"/>
        <end position="37"/>
    </location>
</feature>
<feature type="binding site" evidence="10">
    <location>
        <position position="295"/>
    </location>
    <ligand>
        <name>Mn(2+)</name>
        <dbReference type="ChEBI" id="CHEBI:29035"/>
    </ligand>
</feature>
<feature type="active site" evidence="8">
    <location>
        <position position="459"/>
    </location>
</feature>
<evidence type="ECO:0000256" key="9">
    <source>
        <dbReference type="PIRSR" id="PIRSR605150-2"/>
    </source>
</evidence>
<dbReference type="GO" id="GO:0012505">
    <property type="term" value="C:endomembrane system"/>
    <property type="evidence" value="ECO:0007669"/>
    <property type="project" value="UniProtKB-SubCell"/>
</dbReference>
<dbReference type="AlphaFoldDB" id="A0AAE1ISY5"/>
<feature type="binding site" evidence="9">
    <location>
        <position position="134"/>
    </location>
    <ligand>
        <name>UDP-alpha-D-glucose</name>
        <dbReference type="ChEBI" id="CHEBI:58885"/>
    </ligand>
</feature>
<feature type="transmembrane region" description="Helical" evidence="11">
    <location>
        <begin position="689"/>
        <end position="706"/>
    </location>
</feature>
<reference evidence="12" key="1">
    <citation type="submission" date="2023-10" db="EMBL/GenBank/DDBJ databases">
        <title>Chromosome-level genome of the transformable northern wattle, Acacia crassicarpa.</title>
        <authorList>
            <person name="Massaro I."/>
            <person name="Sinha N.R."/>
            <person name="Poethig S."/>
            <person name="Leichty A.R."/>
        </authorList>
    </citation>
    <scope>NUCLEOTIDE SEQUENCE</scope>
    <source>
        <strain evidence="12">Acra3RX</strain>
        <tissue evidence="12">Leaf</tissue>
    </source>
</reference>
<evidence type="ECO:0000256" key="11">
    <source>
        <dbReference type="SAM" id="Phobius"/>
    </source>
</evidence>
<evidence type="ECO:0000256" key="2">
    <source>
        <dbReference type="ARBA" id="ARBA00022676"/>
    </source>
</evidence>
<protein>
    <submittedName>
        <fullName evidence="12">Uncharacterized protein</fullName>
    </submittedName>
</protein>
<evidence type="ECO:0000313" key="13">
    <source>
        <dbReference type="Proteomes" id="UP001293593"/>
    </source>
</evidence>
<dbReference type="Proteomes" id="UP001293593">
    <property type="component" value="Unassembled WGS sequence"/>
</dbReference>
<evidence type="ECO:0000256" key="5">
    <source>
        <dbReference type="ARBA" id="ARBA00022989"/>
    </source>
</evidence>
<dbReference type="SUPFAM" id="SSF53448">
    <property type="entry name" value="Nucleotide-diphospho-sugar transferases"/>
    <property type="match status" value="1"/>
</dbReference>
<dbReference type="GO" id="GO:0071555">
    <property type="term" value="P:cell wall organization"/>
    <property type="evidence" value="ECO:0007669"/>
    <property type="project" value="UniProtKB-KW"/>
</dbReference>
<feature type="transmembrane region" description="Helical" evidence="11">
    <location>
        <begin position="43"/>
        <end position="63"/>
    </location>
</feature>
<evidence type="ECO:0000256" key="3">
    <source>
        <dbReference type="ARBA" id="ARBA00022679"/>
    </source>
</evidence>
<feature type="transmembrane region" description="Helical" evidence="11">
    <location>
        <begin position="657"/>
        <end position="677"/>
    </location>
</feature>
<dbReference type="PANTHER" id="PTHR13301">
    <property type="entry name" value="X-BOX TRANSCRIPTION FACTOR-RELATED"/>
    <property type="match status" value="1"/>
</dbReference>
<evidence type="ECO:0000313" key="12">
    <source>
        <dbReference type="EMBL" id="KAK4255328.1"/>
    </source>
</evidence>
<evidence type="ECO:0000256" key="8">
    <source>
        <dbReference type="PIRSR" id="PIRSR605150-1"/>
    </source>
</evidence>
<evidence type="ECO:0000256" key="10">
    <source>
        <dbReference type="PIRSR" id="PIRSR605150-3"/>
    </source>
</evidence>
<proteinExistence type="predicted"/>
<keyword evidence="3" id="KW-0808">Transferase</keyword>
<keyword evidence="13" id="KW-1185">Reference proteome</keyword>
<feature type="binding site" evidence="10">
    <location>
        <position position="271"/>
    </location>
    <ligand>
        <name>Mn(2+)</name>
        <dbReference type="ChEBI" id="CHEBI:29035"/>
    </ligand>
</feature>
<dbReference type="GO" id="GO:0030244">
    <property type="term" value="P:cellulose biosynthetic process"/>
    <property type="evidence" value="ECO:0007669"/>
    <property type="project" value="InterPro"/>
</dbReference>
<feature type="active site" evidence="8">
    <location>
        <position position="134"/>
    </location>
</feature>
<feature type="transmembrane region" description="Helical" evidence="11">
    <location>
        <begin position="611"/>
        <end position="631"/>
    </location>
</feature>
<feature type="transmembrane region" description="Helical" evidence="11">
    <location>
        <begin position="532"/>
        <end position="556"/>
    </location>
</feature>
<dbReference type="InterPro" id="IPR029044">
    <property type="entry name" value="Nucleotide-diphossugar_trans"/>
</dbReference>